<dbReference type="RefSeq" id="WP_106159781.1">
    <property type="nucleotide sequence ID" value="NZ_PVTT01000001.1"/>
</dbReference>
<evidence type="ECO:0008006" key="4">
    <source>
        <dbReference type="Google" id="ProtNLM"/>
    </source>
</evidence>
<proteinExistence type="predicted"/>
<comment type="caution">
    <text evidence="2">The sequence shown here is derived from an EMBL/GenBank/DDBJ whole genome shotgun (WGS) entry which is preliminary data.</text>
</comment>
<feature type="signal peptide" evidence="1">
    <location>
        <begin position="1"/>
        <end position="20"/>
    </location>
</feature>
<evidence type="ECO:0000313" key="3">
    <source>
        <dbReference type="Proteomes" id="UP000238801"/>
    </source>
</evidence>
<protein>
    <recommendedName>
        <fullName evidence="4">Chitin binding peritrophin-A-like protein</fullName>
    </recommendedName>
</protein>
<accession>A0A2T0X900</accession>
<evidence type="ECO:0000256" key="1">
    <source>
        <dbReference type="SAM" id="SignalP"/>
    </source>
</evidence>
<evidence type="ECO:0000313" key="2">
    <source>
        <dbReference type="EMBL" id="PRY95399.1"/>
    </source>
</evidence>
<sequence>MTTRLTAFLLSLLVAGPVLAAGCDHGATEANVSCAPGTAFDAASGTCVEELTG</sequence>
<reference evidence="2 3" key="1">
    <citation type="submission" date="2018-03" db="EMBL/GenBank/DDBJ databases">
        <title>Genomic Encyclopedia of Archaeal and Bacterial Type Strains, Phase II (KMG-II): from individual species to whole genera.</title>
        <authorList>
            <person name="Goeker M."/>
        </authorList>
    </citation>
    <scope>NUCLEOTIDE SEQUENCE [LARGE SCALE GENOMIC DNA]</scope>
    <source>
        <strain evidence="2 3">DSM 29318</strain>
    </source>
</reference>
<name>A0A2T0X900_9RHOB</name>
<gene>
    <name evidence="2" type="ORF">BCF33_1018</name>
</gene>
<keyword evidence="3" id="KW-1185">Reference proteome</keyword>
<dbReference type="PROSITE" id="PS51257">
    <property type="entry name" value="PROKAR_LIPOPROTEIN"/>
    <property type="match status" value="1"/>
</dbReference>
<organism evidence="2 3">
    <name type="scientific">Hasllibacter halocynthiae</name>
    <dbReference type="NCBI Taxonomy" id="595589"/>
    <lineage>
        <taxon>Bacteria</taxon>
        <taxon>Pseudomonadati</taxon>
        <taxon>Pseudomonadota</taxon>
        <taxon>Alphaproteobacteria</taxon>
        <taxon>Rhodobacterales</taxon>
        <taxon>Roseobacteraceae</taxon>
        <taxon>Hasllibacter</taxon>
    </lineage>
</organism>
<feature type="chain" id="PRO_5015407786" description="Chitin binding peritrophin-A-like protein" evidence="1">
    <location>
        <begin position="21"/>
        <end position="53"/>
    </location>
</feature>
<keyword evidence="1" id="KW-0732">Signal</keyword>
<dbReference type="AlphaFoldDB" id="A0A2T0X900"/>
<dbReference type="Proteomes" id="UP000238801">
    <property type="component" value="Unassembled WGS sequence"/>
</dbReference>
<dbReference type="EMBL" id="PVTT01000001">
    <property type="protein sequence ID" value="PRY95399.1"/>
    <property type="molecule type" value="Genomic_DNA"/>
</dbReference>